<gene>
    <name evidence="1" type="ORF">I8J30_25260</name>
</gene>
<dbReference type="EMBL" id="JAGKSP010000014">
    <property type="protein sequence ID" value="MBP3966017.1"/>
    <property type="molecule type" value="Genomic_DNA"/>
</dbReference>
<sequence length="58" mass="6537">MGLLYNLYKSMQEMEDERAEMRDQIEMADTPLSLIELLSMPIGGRDASEAAQGKETTK</sequence>
<dbReference type="Proteomes" id="UP000673394">
    <property type="component" value="Unassembled WGS sequence"/>
</dbReference>
<proteinExistence type="predicted"/>
<evidence type="ECO:0000313" key="2">
    <source>
        <dbReference type="Proteomes" id="UP000673394"/>
    </source>
</evidence>
<protein>
    <submittedName>
        <fullName evidence="1">Uncharacterized protein</fullName>
    </submittedName>
</protein>
<evidence type="ECO:0000313" key="1">
    <source>
        <dbReference type="EMBL" id="MBP3966017.1"/>
    </source>
</evidence>
<keyword evidence="2" id="KW-1185">Reference proteome</keyword>
<name>A0ABS5CJF5_9BACL</name>
<accession>A0ABS5CJF5</accession>
<comment type="caution">
    <text evidence="1">The sequence shown here is derived from an EMBL/GenBank/DDBJ whole genome shotgun (WGS) entry which is preliminary data.</text>
</comment>
<reference evidence="1 2" key="1">
    <citation type="submission" date="2021-04" db="EMBL/GenBank/DDBJ databases">
        <title>Paenibacillus sp. DLE-14 whole genome sequence.</title>
        <authorList>
            <person name="Ham Y.J."/>
        </authorList>
    </citation>
    <scope>NUCLEOTIDE SEQUENCE [LARGE SCALE GENOMIC DNA]</scope>
    <source>
        <strain evidence="1 2">DLE-14</strain>
    </source>
</reference>
<dbReference type="RefSeq" id="WP_210662849.1">
    <property type="nucleotide sequence ID" value="NZ_JAGKSP010000014.1"/>
</dbReference>
<organism evidence="1 2">
    <name type="scientific">Paenibacillus lignilyticus</name>
    <dbReference type="NCBI Taxonomy" id="1172615"/>
    <lineage>
        <taxon>Bacteria</taxon>
        <taxon>Bacillati</taxon>
        <taxon>Bacillota</taxon>
        <taxon>Bacilli</taxon>
        <taxon>Bacillales</taxon>
        <taxon>Paenibacillaceae</taxon>
        <taxon>Paenibacillus</taxon>
    </lineage>
</organism>